<keyword evidence="2" id="KW-1185">Reference proteome</keyword>
<dbReference type="Proteomes" id="UP000623467">
    <property type="component" value="Unassembled WGS sequence"/>
</dbReference>
<accession>A0A8H7DIA9</accession>
<gene>
    <name evidence="1" type="ORF">MSAN_00307600</name>
</gene>
<dbReference type="OrthoDB" id="2913559at2759"/>
<organism evidence="1 2">
    <name type="scientific">Mycena sanguinolenta</name>
    <dbReference type="NCBI Taxonomy" id="230812"/>
    <lineage>
        <taxon>Eukaryota</taxon>
        <taxon>Fungi</taxon>
        <taxon>Dikarya</taxon>
        <taxon>Basidiomycota</taxon>
        <taxon>Agaricomycotina</taxon>
        <taxon>Agaricomycetes</taxon>
        <taxon>Agaricomycetidae</taxon>
        <taxon>Agaricales</taxon>
        <taxon>Marasmiineae</taxon>
        <taxon>Mycenaceae</taxon>
        <taxon>Mycena</taxon>
    </lineage>
</organism>
<evidence type="ECO:0000313" key="1">
    <source>
        <dbReference type="EMBL" id="KAF7374247.1"/>
    </source>
</evidence>
<dbReference type="AlphaFoldDB" id="A0A8H7DIA9"/>
<comment type="caution">
    <text evidence="1">The sequence shown here is derived from an EMBL/GenBank/DDBJ whole genome shotgun (WGS) entry which is preliminary data.</text>
</comment>
<evidence type="ECO:0000313" key="2">
    <source>
        <dbReference type="Proteomes" id="UP000623467"/>
    </source>
</evidence>
<protein>
    <submittedName>
        <fullName evidence="1">Uncharacterized protein</fullName>
    </submittedName>
</protein>
<dbReference type="EMBL" id="JACAZH010000002">
    <property type="protein sequence ID" value="KAF7374247.1"/>
    <property type="molecule type" value="Genomic_DNA"/>
</dbReference>
<sequence length="257" mass="28355">MSASSQKDRIFTLGVYRGPPQLSQEELTSKVDALVDNFLALPVAQKNFLKFTMMMPNDALNEDVAMLGVGVPPPCVFLFGQCANGENLTEILRDEEFTRTLDAAKGFVLQDGSWSFSADVTVFIEKPAPAITGVEAHWHGALLLKAPRVIAEQLLGNLELAIEKYTALPVVQRNLLRYTYWRPNSMIADELLRVGRPIPEAESIVLLMCEAETLADLVEINHHPVVKELIAAGINNPFPQIETWGFAADVVIKLNNA</sequence>
<proteinExistence type="predicted"/>
<name>A0A8H7DIA9_9AGAR</name>
<reference evidence="1" key="1">
    <citation type="submission" date="2020-05" db="EMBL/GenBank/DDBJ databases">
        <title>Mycena genomes resolve the evolution of fungal bioluminescence.</title>
        <authorList>
            <person name="Tsai I.J."/>
        </authorList>
    </citation>
    <scope>NUCLEOTIDE SEQUENCE</scope>
    <source>
        <strain evidence="1">160909Yilan</strain>
    </source>
</reference>